<dbReference type="EMBL" id="CP115922">
    <property type="protein sequence ID" value="XCD19239.1"/>
    <property type="molecule type" value="Genomic_DNA"/>
</dbReference>
<feature type="transmembrane region" description="Helical" evidence="1">
    <location>
        <begin position="48"/>
        <end position="71"/>
    </location>
</feature>
<geneLocation type="plasmid" evidence="2">
    <name>p1</name>
</geneLocation>
<proteinExistence type="predicted"/>
<evidence type="ECO:0000256" key="1">
    <source>
        <dbReference type="SAM" id="Phobius"/>
    </source>
</evidence>
<name>A0AAU8BUE3_9VIBR</name>
<dbReference type="RefSeq" id="WP_353500357.1">
    <property type="nucleotide sequence ID" value="NZ_CP115922.1"/>
</dbReference>
<accession>A0AAU8BUE3</accession>
<dbReference type="KEGG" id="vck:PG915_24075"/>
<reference evidence="2" key="1">
    <citation type="submission" date="2023-01" db="EMBL/GenBank/DDBJ databases">
        <title>Vibrio sp. CB1-14 genome sequencing.</title>
        <authorList>
            <person name="Otstavnykh N."/>
            <person name="Isaeva M."/>
            <person name="Meleshko D."/>
        </authorList>
    </citation>
    <scope>NUCLEOTIDE SEQUENCE</scope>
    <source>
        <strain evidence="2">CB1-14</strain>
        <plasmid evidence="2">p1</plasmid>
    </source>
</reference>
<keyword evidence="2" id="KW-0614">Plasmid</keyword>
<gene>
    <name evidence="2" type="ORF">PG915_24075</name>
</gene>
<feature type="transmembrane region" description="Helical" evidence="1">
    <location>
        <begin position="98"/>
        <end position="116"/>
    </location>
</feature>
<feature type="transmembrane region" description="Helical" evidence="1">
    <location>
        <begin position="21"/>
        <end position="42"/>
    </location>
</feature>
<keyword evidence="1" id="KW-0812">Transmembrane</keyword>
<sequence>MSGRSDRLETIDEDLGFHIALWNMLMYVPGMVLWAPLLSFVPAGLERFLSLCILYAMMNAAIYYTLGYYQLSQWSHRALRMISVSMSRAAGRKRERRFVVIITGIIFVSTLASYIFKQDEPVFSWYGKHRNFDVSTGTVYAIPKFDDGEWLEIYLYPDRDAYNLYGLPKDSAAVLKLAPINLATIQDGELWHLISTANTAFIKGDLHTPGFVIQ</sequence>
<protein>
    <submittedName>
        <fullName evidence="2">Uncharacterized protein</fullName>
    </submittedName>
</protein>
<keyword evidence="1" id="KW-0472">Membrane</keyword>
<organism evidence="2">
    <name type="scientific">Vibrio chaetopteri</name>
    <dbReference type="NCBI Taxonomy" id="3016528"/>
    <lineage>
        <taxon>Bacteria</taxon>
        <taxon>Pseudomonadati</taxon>
        <taxon>Pseudomonadota</taxon>
        <taxon>Gammaproteobacteria</taxon>
        <taxon>Vibrionales</taxon>
        <taxon>Vibrionaceae</taxon>
        <taxon>Vibrio</taxon>
    </lineage>
</organism>
<dbReference type="AlphaFoldDB" id="A0AAU8BUE3"/>
<keyword evidence="1" id="KW-1133">Transmembrane helix</keyword>
<evidence type="ECO:0000313" key="2">
    <source>
        <dbReference type="EMBL" id="XCD19239.1"/>
    </source>
</evidence>